<evidence type="ECO:0000256" key="8">
    <source>
        <dbReference type="ARBA" id="ARBA00022801"/>
    </source>
</evidence>
<dbReference type="NCBIfam" id="TIGR03706">
    <property type="entry name" value="exo_poly_only"/>
    <property type="match status" value="1"/>
</dbReference>
<accession>A0A0H3NUC0</accession>
<comment type="catalytic activity">
    <reaction evidence="10">
        <text>[phosphate](n) + H2O = [phosphate](n-1) + phosphate + H(+)</text>
        <dbReference type="Rhea" id="RHEA:21528"/>
        <dbReference type="Rhea" id="RHEA-COMP:9859"/>
        <dbReference type="Rhea" id="RHEA-COMP:14279"/>
        <dbReference type="ChEBI" id="CHEBI:15377"/>
        <dbReference type="ChEBI" id="CHEBI:15378"/>
        <dbReference type="ChEBI" id="CHEBI:16838"/>
        <dbReference type="ChEBI" id="CHEBI:43474"/>
        <dbReference type="EC" id="3.6.1.11"/>
    </reaction>
</comment>
<dbReference type="NCBIfam" id="NF008108">
    <property type="entry name" value="PRK10854.1"/>
    <property type="match status" value="1"/>
</dbReference>
<dbReference type="PANTHER" id="PTHR30005">
    <property type="entry name" value="EXOPOLYPHOSPHATASE"/>
    <property type="match status" value="1"/>
</dbReference>
<proteinExistence type="inferred from homology"/>
<dbReference type="Pfam" id="PF02541">
    <property type="entry name" value="Ppx-GppA"/>
    <property type="match status" value="1"/>
</dbReference>
<comment type="similarity">
    <text evidence="3">Belongs to the GppA/Ppx family.</text>
</comment>
<dbReference type="Gene3D" id="1.10.3210.10">
    <property type="entry name" value="Hypothetical protein af1432"/>
    <property type="match status" value="1"/>
</dbReference>
<dbReference type="InterPro" id="IPR030673">
    <property type="entry name" value="PyroPPase_GppA_Ppx"/>
</dbReference>
<dbReference type="Proteomes" id="UP000008084">
    <property type="component" value="Chromosome"/>
</dbReference>
<dbReference type="Gene3D" id="3.30.420.40">
    <property type="match status" value="1"/>
</dbReference>
<dbReference type="Gene3D" id="3.30.70.2260">
    <property type="match status" value="1"/>
</dbReference>
<dbReference type="GO" id="GO:0005886">
    <property type="term" value="C:plasma membrane"/>
    <property type="evidence" value="ECO:0007669"/>
    <property type="project" value="UniProtKB-SubCell"/>
</dbReference>
<evidence type="ECO:0000256" key="1">
    <source>
        <dbReference type="ARBA" id="ARBA00001946"/>
    </source>
</evidence>
<comment type="subunit">
    <text evidence="4">Homodimer.</text>
</comment>
<evidence type="ECO:0000256" key="2">
    <source>
        <dbReference type="ARBA" id="ARBA00004202"/>
    </source>
</evidence>
<dbReference type="InterPro" id="IPR043129">
    <property type="entry name" value="ATPase_NBD"/>
</dbReference>
<dbReference type="InterPro" id="IPR050273">
    <property type="entry name" value="GppA/Ppx_hydrolase"/>
</dbReference>
<dbReference type="EMBL" id="FR729477">
    <property type="protein sequence ID" value="CBY28190.1"/>
    <property type="molecule type" value="Genomic_DNA"/>
</dbReference>
<comment type="cofactor">
    <cofactor evidence="1">
        <name>Mg(2+)</name>
        <dbReference type="ChEBI" id="CHEBI:18420"/>
    </cofactor>
</comment>
<dbReference type="Pfam" id="PF21447">
    <property type="entry name" value="Ppx-GppA_III"/>
    <property type="match status" value="1"/>
</dbReference>
<evidence type="ECO:0000256" key="4">
    <source>
        <dbReference type="ARBA" id="ARBA00011738"/>
    </source>
</evidence>
<sequence>MHRAKPMPLTNNSITSKPQEIAAIDLGSNSFHMVIARVVNGALQVLGRLKQRVHLADGLDSNNMLSEEAIERGLACLALFAERLQGFSPDNVCIVGTHSLRQAANAETFLKRAAEVIPYPIEIISGQEEARLIFMGVEHTQPEKGRKLVIDIGGGSTELVIGEDFEPLLVESRRMGCVSFAQQFFPHGEISKTNFKRARLAAAQKLENLAWQYRIQGWQYALGASGTIKATYEVLVEMGEKDGLITPERLEMLVEQVLQYKHFSALSLPGLSEDRQSVFVPGLAILCGVFDALAIKELRLSDGALREGVLYEMEGRFRHQDIRQRTAKSLAEHYNIDREQARRVLETTEQLYAQWMAQNTKLVQPQLEALLNWAAMLHEVGLSINHSGMHRHSAYILQNTNLPGFNQEQQLLLATLVRMHRKAIKLDELPRLNLFKKKYYLPLIQLLRLSTLLNNQRQSTTTPETLRLITDDSHWTLRFPAGYLAQNNLVQLDFEREQAYWDDVVGWKLIIEEEAAEEAESEADKA</sequence>
<feature type="domain" description="Ppx/GppA phosphatase C-terminal" evidence="12">
    <location>
        <begin position="322"/>
        <end position="498"/>
    </location>
</feature>
<keyword evidence="8 13" id="KW-0378">Hydrolase</keyword>
<organism evidence="13 14">
    <name type="scientific">Yersinia enterocolitica subsp. palearctica serotype O:3 (strain DSM 13030 / CIP 106945 / Y11)</name>
    <dbReference type="NCBI Taxonomy" id="930944"/>
    <lineage>
        <taxon>Bacteria</taxon>
        <taxon>Pseudomonadati</taxon>
        <taxon>Pseudomonadota</taxon>
        <taxon>Gammaproteobacteria</taxon>
        <taxon>Enterobacterales</taxon>
        <taxon>Yersiniaceae</taxon>
        <taxon>Yersinia</taxon>
    </lineage>
</organism>
<evidence type="ECO:0000256" key="5">
    <source>
        <dbReference type="ARBA" id="ARBA00012451"/>
    </source>
</evidence>
<evidence type="ECO:0000256" key="3">
    <source>
        <dbReference type="ARBA" id="ARBA00007125"/>
    </source>
</evidence>
<evidence type="ECO:0000256" key="6">
    <source>
        <dbReference type="ARBA" id="ARBA00020416"/>
    </source>
</evidence>
<dbReference type="Gene3D" id="3.30.420.150">
    <property type="entry name" value="Exopolyphosphatase. Domain 2"/>
    <property type="match status" value="1"/>
</dbReference>
<evidence type="ECO:0000313" key="13">
    <source>
        <dbReference type="EMBL" id="CBY28190.1"/>
    </source>
</evidence>
<name>A0A0H3NUC0_YERE1</name>
<dbReference type="GO" id="GO:0004309">
    <property type="term" value="F:exopolyphosphatase activity"/>
    <property type="evidence" value="ECO:0007669"/>
    <property type="project" value="UniProtKB-EC"/>
</dbReference>
<dbReference type="PANTHER" id="PTHR30005:SF14">
    <property type="entry name" value="EXOPOLYPHOSPHATASE"/>
    <property type="match status" value="1"/>
</dbReference>
<evidence type="ECO:0000256" key="9">
    <source>
        <dbReference type="ARBA" id="ARBA00023136"/>
    </source>
</evidence>
<dbReference type="InterPro" id="IPR048950">
    <property type="entry name" value="Ppx_GppA_C"/>
</dbReference>
<evidence type="ECO:0000256" key="10">
    <source>
        <dbReference type="ARBA" id="ARBA00047607"/>
    </source>
</evidence>
<dbReference type="AlphaFoldDB" id="A0A0H3NUC0"/>
<dbReference type="PIRSF" id="PIRSF001267">
    <property type="entry name" value="Pyrophosphatase_GppA_Ppx"/>
    <property type="match status" value="1"/>
</dbReference>
<dbReference type="FunFam" id="3.30.420.150:FF:000001">
    <property type="entry name" value="Guanosine-5'-triphosphate,3'-diphosphate pyrophosphatase"/>
    <property type="match status" value="1"/>
</dbReference>
<dbReference type="EC" id="3.6.1.11" evidence="5"/>
<dbReference type="SUPFAM" id="SSF53067">
    <property type="entry name" value="Actin-like ATPase domain"/>
    <property type="match status" value="2"/>
</dbReference>
<dbReference type="InterPro" id="IPR003695">
    <property type="entry name" value="Ppx_GppA_N"/>
</dbReference>
<dbReference type="CDD" id="cd24116">
    <property type="entry name" value="ASKHA_NBD_EcPPX-like"/>
    <property type="match status" value="1"/>
</dbReference>
<evidence type="ECO:0000259" key="12">
    <source>
        <dbReference type="Pfam" id="PF21447"/>
    </source>
</evidence>
<feature type="domain" description="Ppx/GppA phosphatase N-terminal" evidence="11">
    <location>
        <begin position="34"/>
        <end position="316"/>
    </location>
</feature>
<dbReference type="PATRIC" id="fig|930944.6.peg.4317"/>
<dbReference type="HOGENOM" id="CLU_025908_4_0_6"/>
<dbReference type="KEGG" id="yey:Y11_43401"/>
<keyword evidence="7" id="KW-1003">Cell membrane</keyword>
<dbReference type="InterPro" id="IPR022371">
    <property type="entry name" value="Exopolyphosphatase"/>
</dbReference>
<evidence type="ECO:0000256" key="7">
    <source>
        <dbReference type="ARBA" id="ARBA00022475"/>
    </source>
</evidence>
<reference evidence="13 14" key="1">
    <citation type="journal article" date="2011" name="J. Bacteriol.">
        <title>Complete genome sequence of Yersinia enterocolitica subsp. palearctica serogroup O:3.</title>
        <authorList>
            <person name="Batzilla J."/>
            <person name="Hoper D."/>
            <person name="Antonenka U."/>
            <person name="Heesemann J."/>
            <person name="Rakin A."/>
        </authorList>
    </citation>
    <scope>NUCLEOTIDE SEQUENCE [LARGE SCALE GENOMIC DNA]</scope>
    <source>
        <strain evidence="14">DSM 13030 / CIP 106945 / Y11</strain>
    </source>
</reference>
<keyword evidence="9" id="KW-0472">Membrane</keyword>
<gene>
    <name evidence="13" type="ordered locus">Y11_43401</name>
</gene>
<dbReference type="FunFam" id="3.30.420.40:FF:000023">
    <property type="entry name" value="Guanosine-5'-triphosphate,3'-diphosphate pyrophosphatase"/>
    <property type="match status" value="1"/>
</dbReference>
<dbReference type="SUPFAM" id="SSF109604">
    <property type="entry name" value="HD-domain/PDEase-like"/>
    <property type="match status" value="1"/>
</dbReference>
<dbReference type="GO" id="GO:0006798">
    <property type="term" value="P:polyphosphate catabolic process"/>
    <property type="evidence" value="ECO:0007669"/>
    <property type="project" value="TreeGrafter"/>
</dbReference>
<evidence type="ECO:0000313" key="14">
    <source>
        <dbReference type="Proteomes" id="UP000008084"/>
    </source>
</evidence>
<evidence type="ECO:0000259" key="11">
    <source>
        <dbReference type="Pfam" id="PF02541"/>
    </source>
</evidence>
<comment type="subcellular location">
    <subcellularLocation>
        <location evidence="2">Cell membrane</location>
        <topology evidence="2">Peripheral membrane protein</topology>
    </subcellularLocation>
</comment>
<protein>
    <recommendedName>
        <fullName evidence="6">Exopolyphosphatase</fullName>
        <ecNumber evidence="5">3.6.1.11</ecNumber>
    </recommendedName>
</protein>